<keyword evidence="10" id="KW-1185">Reference proteome</keyword>
<evidence type="ECO:0000256" key="1">
    <source>
        <dbReference type="ARBA" id="ARBA00004651"/>
    </source>
</evidence>
<proteinExistence type="inferred from homology"/>
<dbReference type="PANTHER" id="PTHR30330">
    <property type="entry name" value="AGSS FAMILY TRANSPORTER, SODIUM-ALANINE"/>
    <property type="match status" value="1"/>
</dbReference>
<feature type="transmembrane region" description="Helical" evidence="8">
    <location>
        <begin position="268"/>
        <end position="292"/>
    </location>
</feature>
<dbReference type="NCBIfam" id="TIGR00835">
    <property type="entry name" value="agcS"/>
    <property type="match status" value="1"/>
</dbReference>
<feature type="transmembrane region" description="Helical" evidence="8">
    <location>
        <begin position="325"/>
        <end position="348"/>
    </location>
</feature>
<evidence type="ECO:0000256" key="5">
    <source>
        <dbReference type="ARBA" id="ARBA00022692"/>
    </source>
</evidence>
<evidence type="ECO:0000256" key="4">
    <source>
        <dbReference type="ARBA" id="ARBA00022475"/>
    </source>
</evidence>
<comment type="caution">
    <text evidence="9">The sequence shown here is derived from an EMBL/GenBank/DDBJ whole genome shotgun (WGS) entry which is preliminary data.</text>
</comment>
<evidence type="ECO:0000256" key="3">
    <source>
        <dbReference type="ARBA" id="ARBA00022448"/>
    </source>
</evidence>
<protein>
    <submittedName>
        <fullName evidence="9">Alanine/glycine:cation symporter family protein</fullName>
    </submittedName>
</protein>
<sequence>MNLDQIVEQAVSPLAEALAAFVFFEIPLFGGRWPFVVLWLLAGAVFFTVVHRGINLRGIPLAIRVLRGEFDVPDAPGEVSHAQALSTALSGTVGIGNIGGVAVAIAAGGPGATLWMIVAGFLGMATKYVECTLGVRYRQHNPDGSVSGGPMFYLRRGFEERGFPRLGAFLGHFYAVGIVLGCLGIGNMFQSNQAFEQFLFATGGQDSWFVGRGWLFGLMLAAGVGAVIIGGVQVIARVTVRLVPFMGILYLVGTLGVIAINAGHLPGAVAAIIEGAFSPQGVAGGVVGTMVIGFQRAVFSNEAGIGSASIAHAAVKTDRPATEGLVALFGPFVDTVVICTLTALVIGVTAQADPVFLEQTTFEGVGMTSEAFRRAVVWSPYPLAVAALLFAFSTALAWSYYGLKGWTSLVGESPAARHLFNLVFCGFVALGSTIQLQSVLDFSDAMVFVLCVPNILGLVVLTPVVKQELARFLERV</sequence>
<feature type="transmembrane region" description="Helical" evidence="8">
    <location>
        <begin position="166"/>
        <end position="189"/>
    </location>
</feature>
<dbReference type="PRINTS" id="PR00175">
    <property type="entry name" value="NAALASMPORT"/>
</dbReference>
<evidence type="ECO:0000256" key="2">
    <source>
        <dbReference type="ARBA" id="ARBA00009261"/>
    </source>
</evidence>
<name>A0ABU9E3T5_9BACT</name>
<comment type="similarity">
    <text evidence="2 8">Belongs to the alanine or glycine:cation symporter (AGCS) (TC 2.A.25) family.</text>
</comment>
<comment type="subcellular location">
    <subcellularLocation>
        <location evidence="1 8">Cell membrane</location>
        <topology evidence="1 8">Multi-pass membrane protein</topology>
    </subcellularLocation>
</comment>
<reference evidence="9 10" key="1">
    <citation type="submission" date="2024-02" db="EMBL/GenBank/DDBJ databases">
        <title>A novel Gemmatimonadota bacterium.</title>
        <authorList>
            <person name="Du Z.-J."/>
            <person name="Ye Y.-Q."/>
        </authorList>
    </citation>
    <scope>NUCLEOTIDE SEQUENCE [LARGE SCALE GENOMIC DNA]</scope>
    <source>
        <strain evidence="9 10">DH-20</strain>
    </source>
</reference>
<evidence type="ECO:0000256" key="6">
    <source>
        <dbReference type="ARBA" id="ARBA00022989"/>
    </source>
</evidence>
<feature type="transmembrane region" description="Helical" evidence="8">
    <location>
        <begin position="415"/>
        <end position="434"/>
    </location>
</feature>
<gene>
    <name evidence="9" type="ORF">WI372_00185</name>
</gene>
<keyword evidence="3 8" id="KW-0813">Transport</keyword>
<evidence type="ECO:0000256" key="7">
    <source>
        <dbReference type="ARBA" id="ARBA00023136"/>
    </source>
</evidence>
<dbReference type="EMBL" id="JBBHLI010000001">
    <property type="protein sequence ID" value="MEK9499393.1"/>
    <property type="molecule type" value="Genomic_DNA"/>
</dbReference>
<dbReference type="Pfam" id="PF01235">
    <property type="entry name" value="Na_Ala_symp"/>
    <property type="match status" value="1"/>
</dbReference>
<evidence type="ECO:0000256" key="8">
    <source>
        <dbReference type="RuleBase" id="RU363064"/>
    </source>
</evidence>
<feature type="transmembrane region" description="Helical" evidence="8">
    <location>
        <begin position="209"/>
        <end position="230"/>
    </location>
</feature>
<organism evidence="9 10">
    <name type="scientific">Gaopeijia maritima</name>
    <dbReference type="NCBI Taxonomy" id="3119007"/>
    <lineage>
        <taxon>Bacteria</taxon>
        <taxon>Pseudomonadati</taxon>
        <taxon>Gemmatimonadota</taxon>
        <taxon>Longimicrobiia</taxon>
        <taxon>Gaopeijiales</taxon>
        <taxon>Gaopeijiaceae</taxon>
        <taxon>Gaopeijia</taxon>
    </lineage>
</organism>
<feature type="transmembrane region" description="Helical" evidence="8">
    <location>
        <begin position="381"/>
        <end position="403"/>
    </location>
</feature>
<feature type="transmembrane region" description="Helical" evidence="8">
    <location>
        <begin position="242"/>
        <end position="262"/>
    </location>
</feature>
<keyword evidence="5 8" id="KW-0812">Transmembrane</keyword>
<dbReference type="PANTHER" id="PTHR30330:SF3">
    <property type="entry name" value="TRANSCRIPTIONAL REGULATOR, LRP FAMILY"/>
    <property type="match status" value="1"/>
</dbReference>
<dbReference type="Gene3D" id="1.20.1740.10">
    <property type="entry name" value="Amino acid/polyamine transporter I"/>
    <property type="match status" value="1"/>
</dbReference>
<evidence type="ECO:0000313" key="9">
    <source>
        <dbReference type="EMBL" id="MEK9499393.1"/>
    </source>
</evidence>
<dbReference type="InterPro" id="IPR001463">
    <property type="entry name" value="Na/Ala_symport"/>
</dbReference>
<keyword evidence="6 8" id="KW-1133">Transmembrane helix</keyword>
<feature type="transmembrane region" description="Helical" evidence="8">
    <location>
        <begin position="33"/>
        <end position="54"/>
    </location>
</feature>
<keyword evidence="8" id="KW-0769">Symport</keyword>
<dbReference type="Proteomes" id="UP001484239">
    <property type="component" value="Unassembled WGS sequence"/>
</dbReference>
<evidence type="ECO:0000313" key="10">
    <source>
        <dbReference type="Proteomes" id="UP001484239"/>
    </source>
</evidence>
<keyword evidence="4 8" id="KW-1003">Cell membrane</keyword>
<accession>A0ABU9E3T5</accession>
<keyword evidence="7 8" id="KW-0472">Membrane</keyword>
<feature type="transmembrane region" description="Helical" evidence="8">
    <location>
        <begin position="446"/>
        <end position="465"/>
    </location>
</feature>
<dbReference type="RefSeq" id="WP_405276053.1">
    <property type="nucleotide sequence ID" value="NZ_JBBHLI010000001.1"/>
</dbReference>